<dbReference type="Proteomes" id="UP001165653">
    <property type="component" value="Unassembled WGS sequence"/>
</dbReference>
<evidence type="ECO:0008006" key="5">
    <source>
        <dbReference type="Google" id="ProtNLM"/>
    </source>
</evidence>
<keyword evidence="2" id="KW-0472">Membrane</keyword>
<gene>
    <name evidence="3" type="ORF">OJ996_02895</name>
</gene>
<dbReference type="EMBL" id="JAPDDR010000001">
    <property type="protein sequence ID" value="MCW1912504.1"/>
    <property type="molecule type" value="Genomic_DNA"/>
</dbReference>
<evidence type="ECO:0000313" key="4">
    <source>
        <dbReference type="Proteomes" id="UP001165653"/>
    </source>
</evidence>
<comment type="caution">
    <text evidence="3">The sequence shown here is derived from an EMBL/GenBank/DDBJ whole genome shotgun (WGS) entry which is preliminary data.</text>
</comment>
<feature type="transmembrane region" description="Helical" evidence="2">
    <location>
        <begin position="67"/>
        <end position="93"/>
    </location>
</feature>
<keyword evidence="4" id="KW-1185">Reference proteome</keyword>
<proteinExistence type="predicted"/>
<name>A0ABT3FYV7_9BACT</name>
<dbReference type="RefSeq" id="WP_264510950.1">
    <property type="nucleotide sequence ID" value="NZ_JAPDDR010000001.1"/>
</dbReference>
<feature type="compositionally biased region" description="Basic residues" evidence="1">
    <location>
        <begin position="45"/>
        <end position="64"/>
    </location>
</feature>
<protein>
    <recommendedName>
        <fullName evidence="5">AsmA-like protein</fullName>
    </recommendedName>
</protein>
<reference evidence="3" key="1">
    <citation type="submission" date="2022-10" db="EMBL/GenBank/DDBJ databases">
        <title>Luteolibacter sp. GHJ8, whole genome shotgun sequencing project.</title>
        <authorList>
            <person name="Zhao G."/>
            <person name="Shen L."/>
        </authorList>
    </citation>
    <scope>NUCLEOTIDE SEQUENCE</scope>
    <source>
        <strain evidence="3">GHJ8</strain>
    </source>
</reference>
<keyword evidence="2" id="KW-0812">Transmembrane</keyword>
<evidence type="ECO:0000256" key="2">
    <source>
        <dbReference type="SAM" id="Phobius"/>
    </source>
</evidence>
<accession>A0ABT3FYV7</accession>
<feature type="compositionally biased region" description="Basic and acidic residues" evidence="1">
    <location>
        <begin position="16"/>
        <end position="26"/>
    </location>
</feature>
<evidence type="ECO:0000313" key="3">
    <source>
        <dbReference type="EMBL" id="MCW1912504.1"/>
    </source>
</evidence>
<feature type="region of interest" description="Disordered" evidence="1">
    <location>
        <begin position="1"/>
        <end position="64"/>
    </location>
</feature>
<keyword evidence="2" id="KW-1133">Transmembrane helix</keyword>
<organism evidence="3 4">
    <name type="scientific">Luteolibacter rhizosphaerae</name>
    <dbReference type="NCBI Taxonomy" id="2989719"/>
    <lineage>
        <taxon>Bacteria</taxon>
        <taxon>Pseudomonadati</taxon>
        <taxon>Verrucomicrobiota</taxon>
        <taxon>Verrucomicrobiia</taxon>
        <taxon>Verrucomicrobiales</taxon>
        <taxon>Verrucomicrobiaceae</taxon>
        <taxon>Luteolibacter</taxon>
    </lineage>
</organism>
<evidence type="ECO:0000256" key="1">
    <source>
        <dbReference type="SAM" id="MobiDB-lite"/>
    </source>
</evidence>
<sequence length="514" mass="54984">MPSPDSEPENYSIDDMMDRLRSRGEGSSDGEAQLVTREDGTQVYKMRKRKRRSHQPKKDKERRKKQFRVVQVVAAVGLVAVTGAAFLASFLYLNSGSYKDSVVERIGIWTGAEPKVTELRLTPVTAAASTLELTWPEGSMLGNLKFGPITGDLQTGPLFAGKWKGNELHAAHGTLVLKKPVKGGAAVASRPAGAESPFQFRYRSSKFSVLAGDPSKPALFTRDGEASLLMLPNAESANFQIEGGSLQIAGWGEFGLNFASLQFEKDTMRVGGLRLAPVIGDKGELRIDNPGAKPFDLDGGANELGVRLFQMPVSALLGPSFGSWLTMTVETPENAEGGKLSLRLGDDPELFLRVPFQALSTTDTSASALPMFEVLATHLQEPWYQSPRFEVEAKGTVVKTGQGSGLEDLKLEARGRLALTGKVFAKPDGSLDGTLEVGLPASGMGNASSELRSVFSRKAGGWLWASVKISGNSRNPQDNLETLLGSSAAAVSPAKGGNDALEDAFKELTTPVAK</sequence>